<reference evidence="1" key="1">
    <citation type="submission" date="2020-10" db="EMBL/GenBank/DDBJ databases">
        <authorList>
            <person name="Gilroy R."/>
        </authorList>
    </citation>
    <scope>NUCLEOTIDE SEQUENCE</scope>
    <source>
        <strain evidence="1">10406</strain>
    </source>
</reference>
<comment type="caution">
    <text evidence="1">The sequence shown here is derived from an EMBL/GenBank/DDBJ whole genome shotgun (WGS) entry which is preliminary data.</text>
</comment>
<dbReference type="EMBL" id="DVOE01000009">
    <property type="protein sequence ID" value="HIU98339.1"/>
    <property type="molecule type" value="Genomic_DNA"/>
</dbReference>
<proteinExistence type="predicted"/>
<dbReference type="Proteomes" id="UP000886857">
    <property type="component" value="Unassembled WGS sequence"/>
</dbReference>
<evidence type="ECO:0000313" key="2">
    <source>
        <dbReference type="Proteomes" id="UP000886857"/>
    </source>
</evidence>
<gene>
    <name evidence="1" type="ORF">IAC73_00670</name>
</gene>
<accession>A0A9D1N8R4</accession>
<evidence type="ECO:0000313" key="1">
    <source>
        <dbReference type="EMBL" id="HIU98339.1"/>
    </source>
</evidence>
<reference evidence="1" key="2">
    <citation type="journal article" date="2021" name="PeerJ">
        <title>Extensive microbial diversity within the chicken gut microbiome revealed by metagenomics and culture.</title>
        <authorList>
            <person name="Gilroy R."/>
            <person name="Ravi A."/>
            <person name="Getino M."/>
            <person name="Pursley I."/>
            <person name="Horton D.L."/>
            <person name="Alikhan N.F."/>
            <person name="Baker D."/>
            <person name="Gharbi K."/>
            <person name="Hall N."/>
            <person name="Watson M."/>
            <person name="Adriaenssens E.M."/>
            <person name="Foster-Nyarko E."/>
            <person name="Jarju S."/>
            <person name="Secka A."/>
            <person name="Antonio M."/>
            <person name="Oren A."/>
            <person name="Chaudhuri R.R."/>
            <person name="La Ragione R."/>
            <person name="Hildebrand F."/>
            <person name="Pallen M.J."/>
        </authorList>
    </citation>
    <scope>NUCLEOTIDE SEQUENCE</scope>
    <source>
        <strain evidence="1">10406</strain>
    </source>
</reference>
<name>A0A9D1N8R4_9FIRM</name>
<sequence length="240" mass="26390">MEYTGEGIEALVAAVDDIENASLIIADKKIRALLRCLAYYEELRTVIEYCAKGANYPAEKKKALAATGDYRAFRMPSSPESSVVLGVGLLTEFDSGTADFLDFCSEWFPAQNKQESLARCCREFFEPFKFALAGLVVDGVKEEAPPVGREVKFAHDGLKEQAEHLLVSMVRAVTESSLPESERADLVTMLEGFSAALDARDTLMIRALWIGLARALAADKLCPKEIAAVDELLRLYLVAK</sequence>
<dbReference type="AlphaFoldDB" id="A0A9D1N8R4"/>
<organism evidence="1 2">
    <name type="scientific">Candidatus Limadaptatus stercoripullorum</name>
    <dbReference type="NCBI Taxonomy" id="2840846"/>
    <lineage>
        <taxon>Bacteria</taxon>
        <taxon>Bacillati</taxon>
        <taxon>Bacillota</taxon>
        <taxon>Clostridia</taxon>
        <taxon>Eubacteriales</taxon>
        <taxon>Candidatus Limadaptatus</taxon>
    </lineage>
</organism>
<protein>
    <submittedName>
        <fullName evidence="1">Uncharacterized protein</fullName>
    </submittedName>
</protein>